<dbReference type="Gene3D" id="3.40.190.10">
    <property type="entry name" value="Periplasmic binding protein-like II"/>
    <property type="match status" value="2"/>
</dbReference>
<dbReference type="InterPro" id="IPR001086">
    <property type="entry name" value="Preph_deHydtase"/>
</dbReference>
<feature type="domain" description="Chorismate mutase" evidence="20">
    <location>
        <begin position="13"/>
        <end position="103"/>
    </location>
</feature>
<evidence type="ECO:0000256" key="10">
    <source>
        <dbReference type="ARBA" id="ARBA00022605"/>
    </source>
</evidence>
<proteinExistence type="predicted"/>
<comment type="pathway">
    <text evidence="5">Metabolic intermediate biosynthesis; prephenate biosynthesis; prephenate from chorismate: step 1/1.</text>
</comment>
<dbReference type="SUPFAM" id="SSF53850">
    <property type="entry name" value="Periplasmic binding protein-like II"/>
    <property type="match status" value="1"/>
</dbReference>
<dbReference type="Pfam" id="PF00800">
    <property type="entry name" value="PDT"/>
    <property type="match status" value="1"/>
</dbReference>
<evidence type="ECO:0000256" key="2">
    <source>
        <dbReference type="ARBA" id="ARBA00002364"/>
    </source>
</evidence>
<keyword evidence="12" id="KW-0584">Phenylalanine biosynthesis</keyword>
<dbReference type="InterPro" id="IPR036263">
    <property type="entry name" value="Chorismate_II_sf"/>
</dbReference>
<feature type="domain" description="Prephenate dehydratase" evidence="21">
    <location>
        <begin position="126"/>
        <end position="303"/>
    </location>
</feature>
<keyword evidence="9" id="KW-0963">Cytoplasm</keyword>
<sequence>MQVILTMVFVKETRWMATLEELRGQLDVVDDQIVKLYEERMKICEQVGEYKVEAGRKVFDRVREKEKLQNVASKVSSDFDKKGVQELYQQLMSLSRKLQYQQLVKAGALGRLPFIEIDSLGVEKARVVFQGMEGAYGQAAMKTYFGEDCNSYSVRTFRDAMEAIEEGAADYAVLPIENSTAGAVNEVYDLLVEFENYIVGEVIIPITHTLAGLPGTQLSELKRVYSKAEALMQTTRFLEEHSGWQQISVANTAIAAKKILDDQDRTQAAVCSAYAAKVYGLEVLEDNINDESGNCTRFIIVTNQKVFLKGAKKISICFEVPHESGSLYHLLSHFIYNDLNMSKIESRPIEGRSWEYRFFVDFEGNLEEPGVKNALRGLREESRSLKILGNY</sequence>
<evidence type="ECO:0000256" key="1">
    <source>
        <dbReference type="ARBA" id="ARBA00000824"/>
    </source>
</evidence>
<organism evidence="23 24">
    <name type="scientific">Dorea formicigenerans</name>
    <dbReference type="NCBI Taxonomy" id="39486"/>
    <lineage>
        <taxon>Bacteria</taxon>
        <taxon>Bacillati</taxon>
        <taxon>Bacillota</taxon>
        <taxon>Clostridia</taxon>
        <taxon>Lachnospirales</taxon>
        <taxon>Lachnospiraceae</taxon>
        <taxon>Dorea</taxon>
    </lineage>
</organism>
<dbReference type="SMART" id="SM00830">
    <property type="entry name" value="CM_2"/>
    <property type="match status" value="1"/>
</dbReference>
<dbReference type="CDD" id="cd13631">
    <property type="entry name" value="PBP2_Ct-PDT_like"/>
    <property type="match status" value="1"/>
</dbReference>
<dbReference type="Proteomes" id="UP000358366">
    <property type="component" value="Unassembled WGS sequence"/>
</dbReference>
<dbReference type="Gene3D" id="3.30.70.260">
    <property type="match status" value="1"/>
</dbReference>
<dbReference type="InterPro" id="IPR002701">
    <property type="entry name" value="CM_II_prokaryot"/>
</dbReference>
<dbReference type="InterPro" id="IPR045865">
    <property type="entry name" value="ACT-like_dom_sf"/>
</dbReference>
<evidence type="ECO:0000256" key="13">
    <source>
        <dbReference type="ARBA" id="ARBA00023235"/>
    </source>
</evidence>
<dbReference type="InterPro" id="IPR036979">
    <property type="entry name" value="CM_dom_sf"/>
</dbReference>
<evidence type="ECO:0000256" key="14">
    <source>
        <dbReference type="ARBA" id="ARBA00023239"/>
    </source>
</evidence>
<dbReference type="PROSITE" id="PS51671">
    <property type="entry name" value="ACT"/>
    <property type="match status" value="1"/>
</dbReference>
<feature type="site" description="Essential for prephenate dehydratase activity" evidence="19">
    <location>
        <position position="296"/>
    </location>
</feature>
<evidence type="ECO:0000256" key="3">
    <source>
        <dbReference type="ARBA" id="ARBA00004496"/>
    </source>
</evidence>
<dbReference type="SUPFAM" id="SSF55021">
    <property type="entry name" value="ACT-like"/>
    <property type="match status" value="1"/>
</dbReference>
<protein>
    <recommendedName>
        <fullName evidence="7">Bifunctional chorismate mutase/prephenate dehydratase</fullName>
        <ecNumber evidence="6">4.2.1.51</ecNumber>
    </recommendedName>
    <alternativeName>
        <fullName evidence="17">Chorismate mutase-prephenate dehydratase</fullName>
    </alternativeName>
    <alternativeName>
        <fullName evidence="8">Prephenate dehydratase</fullName>
    </alternativeName>
    <alternativeName>
        <fullName evidence="16">p-protein</fullName>
    </alternativeName>
</protein>
<dbReference type="InterPro" id="IPR002912">
    <property type="entry name" value="ACT_dom"/>
</dbReference>
<gene>
    <name evidence="23" type="primary">pheA</name>
    <name evidence="23" type="ORF">DFSSTS7063_01443</name>
</gene>
<evidence type="ECO:0000256" key="19">
    <source>
        <dbReference type="PIRSR" id="PIRSR001500-2"/>
    </source>
</evidence>
<keyword evidence="13" id="KW-0413">Isomerase</keyword>
<dbReference type="PIRSF" id="PIRSF001500">
    <property type="entry name" value="Chor_mut_pdt_Ppr"/>
    <property type="match status" value="1"/>
</dbReference>
<evidence type="ECO:0000256" key="17">
    <source>
        <dbReference type="ARBA" id="ARBA00031520"/>
    </source>
</evidence>
<dbReference type="UniPathway" id="UPA00121">
    <property type="reaction ID" value="UER00345"/>
</dbReference>
<dbReference type="PROSITE" id="PS00857">
    <property type="entry name" value="PREPHENATE_DEHYDR_1"/>
    <property type="match status" value="1"/>
</dbReference>
<comment type="catalytic activity">
    <reaction evidence="18">
        <text>prephenate + H(+) = 3-phenylpyruvate + CO2 + H2O</text>
        <dbReference type="Rhea" id="RHEA:21648"/>
        <dbReference type="ChEBI" id="CHEBI:15377"/>
        <dbReference type="ChEBI" id="CHEBI:15378"/>
        <dbReference type="ChEBI" id="CHEBI:16526"/>
        <dbReference type="ChEBI" id="CHEBI:18005"/>
        <dbReference type="ChEBI" id="CHEBI:29934"/>
        <dbReference type="EC" id="4.2.1.51"/>
    </reaction>
</comment>
<dbReference type="SUPFAM" id="SSF48600">
    <property type="entry name" value="Chorismate mutase II"/>
    <property type="match status" value="1"/>
</dbReference>
<accession>A0A564TH37</accession>
<comment type="pathway">
    <text evidence="4">Amino-acid biosynthesis; L-phenylalanine biosynthesis; phenylpyruvate from prephenate: step 1/1.</text>
</comment>
<dbReference type="GO" id="GO:0046417">
    <property type="term" value="P:chorismate metabolic process"/>
    <property type="evidence" value="ECO:0007669"/>
    <property type="project" value="InterPro"/>
</dbReference>
<evidence type="ECO:0000256" key="5">
    <source>
        <dbReference type="ARBA" id="ARBA00004817"/>
    </source>
</evidence>
<comment type="function">
    <text evidence="2">Catalyzes the Claisen rearrangement of chorismate to prephenate and the decarboxylation/dehydration of prephenate to phenylpyruvate.</text>
</comment>
<dbReference type="GO" id="GO:0009094">
    <property type="term" value="P:L-phenylalanine biosynthetic process"/>
    <property type="evidence" value="ECO:0007669"/>
    <property type="project" value="UniProtKB-UniPathway"/>
</dbReference>
<dbReference type="EMBL" id="CABHNI010000027">
    <property type="protein sequence ID" value="VUX06522.1"/>
    <property type="molecule type" value="Genomic_DNA"/>
</dbReference>
<evidence type="ECO:0000256" key="7">
    <source>
        <dbReference type="ARBA" id="ARBA00014401"/>
    </source>
</evidence>
<dbReference type="Pfam" id="PF01817">
    <property type="entry name" value="CM_2"/>
    <property type="match status" value="1"/>
</dbReference>
<reference evidence="23 24" key="1">
    <citation type="submission" date="2019-07" db="EMBL/GenBank/DDBJ databases">
        <authorList>
            <person name="Hibberd C M."/>
            <person name="Gehrig L. J."/>
            <person name="Chang H.-W."/>
            <person name="Venkatesh S."/>
        </authorList>
    </citation>
    <scope>NUCLEOTIDE SEQUENCE [LARGE SCALE GENOMIC DNA]</scope>
    <source>
        <strain evidence="23">Dorea_formicigenerans_SSTS_Bg7063</strain>
    </source>
</reference>
<keyword evidence="14" id="KW-0456">Lyase</keyword>
<evidence type="ECO:0000313" key="23">
    <source>
        <dbReference type="EMBL" id="VUX06522.1"/>
    </source>
</evidence>
<evidence type="ECO:0000256" key="18">
    <source>
        <dbReference type="ARBA" id="ARBA00047848"/>
    </source>
</evidence>
<dbReference type="UniPathway" id="UPA00120">
    <property type="reaction ID" value="UER00203"/>
</dbReference>
<keyword evidence="10" id="KW-0028">Amino-acid biosynthesis</keyword>
<dbReference type="PANTHER" id="PTHR21022">
    <property type="entry name" value="PREPHENATE DEHYDRATASE P PROTEIN"/>
    <property type="match status" value="1"/>
</dbReference>
<keyword evidence="11" id="KW-0057">Aromatic amino acid biosynthesis</keyword>
<evidence type="ECO:0000313" key="24">
    <source>
        <dbReference type="Proteomes" id="UP000358366"/>
    </source>
</evidence>
<evidence type="ECO:0000259" key="21">
    <source>
        <dbReference type="PROSITE" id="PS51171"/>
    </source>
</evidence>
<dbReference type="GO" id="GO:0005737">
    <property type="term" value="C:cytoplasm"/>
    <property type="evidence" value="ECO:0007669"/>
    <property type="project" value="UniProtKB-SubCell"/>
</dbReference>
<dbReference type="Gene3D" id="1.20.59.10">
    <property type="entry name" value="Chorismate mutase"/>
    <property type="match status" value="1"/>
</dbReference>
<evidence type="ECO:0000259" key="22">
    <source>
        <dbReference type="PROSITE" id="PS51671"/>
    </source>
</evidence>
<evidence type="ECO:0000256" key="9">
    <source>
        <dbReference type="ARBA" id="ARBA00022490"/>
    </source>
</evidence>
<dbReference type="PROSITE" id="PS51171">
    <property type="entry name" value="PREPHENATE_DEHYDR_3"/>
    <property type="match status" value="1"/>
</dbReference>
<feature type="domain" description="ACT" evidence="22">
    <location>
        <begin position="315"/>
        <end position="391"/>
    </location>
</feature>
<dbReference type="PROSITE" id="PS51168">
    <property type="entry name" value="CHORISMATE_MUT_2"/>
    <property type="match status" value="1"/>
</dbReference>
<dbReference type="InterPro" id="IPR008242">
    <property type="entry name" value="Chor_mutase/pphenate_deHydtase"/>
</dbReference>
<dbReference type="InterPro" id="IPR018528">
    <property type="entry name" value="Preph_deHydtase_CS"/>
</dbReference>
<name>A0A564TH37_9FIRM</name>
<evidence type="ECO:0000256" key="15">
    <source>
        <dbReference type="ARBA" id="ARBA00023268"/>
    </source>
</evidence>
<evidence type="ECO:0000256" key="6">
    <source>
        <dbReference type="ARBA" id="ARBA00013147"/>
    </source>
</evidence>
<dbReference type="PROSITE" id="PS00858">
    <property type="entry name" value="PREPHENATE_DEHYDR_2"/>
    <property type="match status" value="1"/>
</dbReference>
<evidence type="ECO:0000256" key="11">
    <source>
        <dbReference type="ARBA" id="ARBA00023141"/>
    </source>
</evidence>
<evidence type="ECO:0000259" key="20">
    <source>
        <dbReference type="PROSITE" id="PS51168"/>
    </source>
</evidence>
<dbReference type="CDD" id="cd04905">
    <property type="entry name" value="ACT_CM-PDT"/>
    <property type="match status" value="1"/>
</dbReference>
<evidence type="ECO:0000256" key="16">
    <source>
        <dbReference type="ARBA" id="ARBA00031175"/>
    </source>
</evidence>
<evidence type="ECO:0000256" key="12">
    <source>
        <dbReference type="ARBA" id="ARBA00023222"/>
    </source>
</evidence>
<comment type="catalytic activity">
    <reaction evidence="1">
        <text>chorismate = prephenate</text>
        <dbReference type="Rhea" id="RHEA:13897"/>
        <dbReference type="ChEBI" id="CHEBI:29748"/>
        <dbReference type="ChEBI" id="CHEBI:29934"/>
        <dbReference type="EC" id="5.4.99.5"/>
    </reaction>
</comment>
<dbReference type="AlphaFoldDB" id="A0A564TH37"/>
<evidence type="ECO:0000256" key="4">
    <source>
        <dbReference type="ARBA" id="ARBA00004741"/>
    </source>
</evidence>
<keyword evidence="15" id="KW-0511">Multifunctional enzyme</keyword>
<dbReference type="GO" id="GO:0004106">
    <property type="term" value="F:chorismate mutase activity"/>
    <property type="evidence" value="ECO:0007669"/>
    <property type="project" value="UniProtKB-EC"/>
</dbReference>
<dbReference type="GO" id="GO:0004664">
    <property type="term" value="F:prephenate dehydratase activity"/>
    <property type="evidence" value="ECO:0007669"/>
    <property type="project" value="UniProtKB-EC"/>
</dbReference>
<dbReference type="EC" id="4.2.1.51" evidence="6"/>
<dbReference type="NCBIfam" id="NF008865">
    <property type="entry name" value="PRK11898.1"/>
    <property type="match status" value="1"/>
</dbReference>
<dbReference type="PANTHER" id="PTHR21022:SF19">
    <property type="entry name" value="PREPHENATE DEHYDRATASE-RELATED"/>
    <property type="match status" value="1"/>
</dbReference>
<comment type="subcellular location">
    <subcellularLocation>
        <location evidence="3">Cytoplasm</location>
    </subcellularLocation>
</comment>
<evidence type="ECO:0000256" key="8">
    <source>
        <dbReference type="ARBA" id="ARBA00021872"/>
    </source>
</evidence>